<organism evidence="2 3">
    <name type="scientific">Ichthyophthirius multifiliis</name>
    <name type="common">White spot disease agent</name>
    <name type="synonym">Ich</name>
    <dbReference type="NCBI Taxonomy" id="5932"/>
    <lineage>
        <taxon>Eukaryota</taxon>
        <taxon>Sar</taxon>
        <taxon>Alveolata</taxon>
        <taxon>Ciliophora</taxon>
        <taxon>Intramacronucleata</taxon>
        <taxon>Oligohymenophorea</taxon>
        <taxon>Hymenostomatida</taxon>
        <taxon>Ophryoglenina</taxon>
        <taxon>Ichthyophthirius</taxon>
    </lineage>
</organism>
<protein>
    <recommendedName>
        <fullName evidence="4">Centromere protein J C-terminal domain-containing protein</fullName>
    </recommendedName>
</protein>
<dbReference type="PANTHER" id="PTHR10331">
    <property type="entry name" value="T COMPLEX PROTEIN 10"/>
    <property type="match status" value="1"/>
</dbReference>
<name>G0QKT8_ICHMU</name>
<proteinExistence type="inferred from homology"/>
<dbReference type="eggNOG" id="ENOG502QQR0">
    <property type="taxonomic scope" value="Eukaryota"/>
</dbReference>
<evidence type="ECO:0000256" key="1">
    <source>
        <dbReference type="ARBA" id="ARBA00005627"/>
    </source>
</evidence>
<gene>
    <name evidence="2" type="ORF">IMG5_021820</name>
</gene>
<dbReference type="RefSeq" id="XP_004039466.1">
    <property type="nucleotide sequence ID" value="XM_004039418.1"/>
</dbReference>
<evidence type="ECO:0008006" key="4">
    <source>
        <dbReference type="Google" id="ProtNLM"/>
    </source>
</evidence>
<dbReference type="InterPro" id="IPR026581">
    <property type="entry name" value="TCP10L/CENPJ"/>
</dbReference>
<reference evidence="2 3" key="1">
    <citation type="submission" date="2011-07" db="EMBL/GenBank/DDBJ databases">
        <authorList>
            <person name="Coyne R."/>
            <person name="Brami D."/>
            <person name="Johnson J."/>
            <person name="Hostetler J."/>
            <person name="Hannick L."/>
            <person name="Clark T."/>
            <person name="Cassidy-Hanley D."/>
            <person name="Inman J."/>
        </authorList>
    </citation>
    <scope>NUCLEOTIDE SEQUENCE [LARGE SCALE GENOMIC DNA]</scope>
    <source>
        <strain evidence="2 3">G5</strain>
    </source>
</reference>
<accession>G0QKT8</accession>
<dbReference type="AlphaFoldDB" id="G0QKT8"/>
<dbReference type="STRING" id="857967.G0QKT8"/>
<dbReference type="InterPro" id="IPR047002">
    <property type="entry name" value="Tcp10_C_sf"/>
</dbReference>
<dbReference type="InParanoid" id="G0QKT8"/>
<evidence type="ECO:0000313" key="2">
    <source>
        <dbReference type="EMBL" id="EGR34162.1"/>
    </source>
</evidence>
<dbReference type="OrthoDB" id="10252174at2759"/>
<dbReference type="Gene3D" id="2.60.450.20">
    <property type="match status" value="1"/>
</dbReference>
<dbReference type="GeneID" id="14910351"/>
<sequence>MHNSKETSKKFKYDISNIGSQNISISILDKLIDQNQFQYDQNQFYQQYQQSNKKTSKIIQQTVGQDGKVKKIKIQKIYLYIQITRFYEDQKIEYIFANKVKKQVFPNKYSIVNFINQDIKQVLPDETIIYYFADAFTTQTTFPNGVNVYKFPNDQYEIHFPNGQKEIKFCDGTMKFISETGEEVTYFEDGTIQTLDVNKVKKCRYKNGEEKIFYPDDYEENQYIDEDDDYY</sequence>
<keyword evidence="3" id="KW-1185">Reference proteome</keyword>
<evidence type="ECO:0000313" key="3">
    <source>
        <dbReference type="Proteomes" id="UP000008983"/>
    </source>
</evidence>
<dbReference type="PANTHER" id="PTHR10331:SF6">
    <property type="entry name" value="SPINDLE ASSEMBLY ABNORMAL 4"/>
    <property type="match status" value="1"/>
</dbReference>
<dbReference type="EMBL" id="GL983190">
    <property type="protein sequence ID" value="EGR34162.1"/>
    <property type="molecule type" value="Genomic_DNA"/>
</dbReference>
<dbReference type="Proteomes" id="UP000008983">
    <property type="component" value="Unassembled WGS sequence"/>
</dbReference>
<comment type="similarity">
    <text evidence="1">Belongs to the TCP10 family.</text>
</comment>